<feature type="coiled-coil region" evidence="1">
    <location>
        <begin position="37"/>
        <end position="85"/>
    </location>
</feature>
<reference evidence="2" key="1">
    <citation type="submission" date="2018-11" db="EMBL/GenBank/DDBJ databases">
        <authorList>
            <consortium name="Pathogen Informatics"/>
        </authorList>
    </citation>
    <scope>NUCLEOTIDE SEQUENCE</scope>
</reference>
<dbReference type="EMBL" id="CAAALY010125984">
    <property type="protein sequence ID" value="VEL31752.1"/>
    <property type="molecule type" value="Genomic_DNA"/>
</dbReference>
<gene>
    <name evidence="2" type="ORF">PXEA_LOCUS25192</name>
</gene>
<keyword evidence="3" id="KW-1185">Reference proteome</keyword>
<evidence type="ECO:0000256" key="1">
    <source>
        <dbReference type="SAM" id="Coils"/>
    </source>
</evidence>
<sequence>MIRTRFFRFSPLQSFLPHSITRLSGKQERLDTTRLSMHDAKLQSQQLGERLTALQTELGDSELRRAETESQLRQANSLLSQRQQEDQELNRRLQLVRSISIKFCSFNYFFVLL</sequence>
<keyword evidence="1" id="KW-0175">Coiled coil</keyword>
<name>A0A448X9S7_9PLAT</name>
<evidence type="ECO:0000313" key="2">
    <source>
        <dbReference type="EMBL" id="VEL31752.1"/>
    </source>
</evidence>
<evidence type="ECO:0000313" key="3">
    <source>
        <dbReference type="Proteomes" id="UP000784294"/>
    </source>
</evidence>
<dbReference type="AlphaFoldDB" id="A0A448X9S7"/>
<organism evidence="2 3">
    <name type="scientific">Protopolystoma xenopodis</name>
    <dbReference type="NCBI Taxonomy" id="117903"/>
    <lineage>
        <taxon>Eukaryota</taxon>
        <taxon>Metazoa</taxon>
        <taxon>Spiralia</taxon>
        <taxon>Lophotrochozoa</taxon>
        <taxon>Platyhelminthes</taxon>
        <taxon>Monogenea</taxon>
        <taxon>Polyopisthocotylea</taxon>
        <taxon>Polystomatidea</taxon>
        <taxon>Polystomatidae</taxon>
        <taxon>Protopolystoma</taxon>
    </lineage>
</organism>
<dbReference type="OrthoDB" id="3549872at2759"/>
<protein>
    <submittedName>
        <fullName evidence="2">Uncharacterized protein</fullName>
    </submittedName>
</protein>
<dbReference type="Proteomes" id="UP000784294">
    <property type="component" value="Unassembled WGS sequence"/>
</dbReference>
<proteinExistence type="predicted"/>
<accession>A0A448X9S7</accession>
<comment type="caution">
    <text evidence="2">The sequence shown here is derived from an EMBL/GenBank/DDBJ whole genome shotgun (WGS) entry which is preliminary data.</text>
</comment>